<sequence length="43" mass="4628">MGAFARLPARDETPTSKKLPIVPITAAAVACQKEIPNPRKNEP</sequence>
<reference evidence="1" key="1">
    <citation type="submission" date="2020-05" db="EMBL/GenBank/DDBJ databases">
        <authorList>
            <person name="Chiriac C."/>
            <person name="Salcher M."/>
            <person name="Ghai R."/>
            <person name="Kavagutti S V."/>
        </authorList>
    </citation>
    <scope>NUCLEOTIDE SEQUENCE</scope>
</reference>
<name>A0A6J6RZG9_9ZZZZ</name>
<evidence type="ECO:0000313" key="1">
    <source>
        <dbReference type="EMBL" id="CAB4727922.1"/>
    </source>
</evidence>
<accession>A0A6J6RZG9</accession>
<organism evidence="1">
    <name type="scientific">freshwater metagenome</name>
    <dbReference type="NCBI Taxonomy" id="449393"/>
    <lineage>
        <taxon>unclassified sequences</taxon>
        <taxon>metagenomes</taxon>
        <taxon>ecological metagenomes</taxon>
    </lineage>
</organism>
<protein>
    <submittedName>
        <fullName evidence="1">Unannotated protein</fullName>
    </submittedName>
</protein>
<dbReference type="AlphaFoldDB" id="A0A6J6RZG9"/>
<dbReference type="PROSITE" id="PS51257">
    <property type="entry name" value="PROKAR_LIPOPROTEIN"/>
    <property type="match status" value="1"/>
</dbReference>
<gene>
    <name evidence="1" type="ORF">UFOPK2715_00877</name>
</gene>
<proteinExistence type="predicted"/>
<dbReference type="EMBL" id="CAEZYN010000101">
    <property type="protein sequence ID" value="CAB4727922.1"/>
    <property type="molecule type" value="Genomic_DNA"/>
</dbReference>